<dbReference type="RefSeq" id="WP_379481935.1">
    <property type="nucleotide sequence ID" value="NZ_JBHLTL010000011.1"/>
</dbReference>
<gene>
    <name evidence="3" type="ORF">ACFFF7_13800</name>
</gene>
<evidence type="ECO:0000313" key="4">
    <source>
        <dbReference type="Proteomes" id="UP001589943"/>
    </source>
</evidence>
<dbReference type="Proteomes" id="UP001589943">
    <property type="component" value="Unassembled WGS sequence"/>
</dbReference>
<keyword evidence="2" id="KW-0732">Signal</keyword>
<proteinExistence type="predicted"/>
<evidence type="ECO:0000256" key="1">
    <source>
        <dbReference type="SAM" id="MobiDB-lite"/>
    </source>
</evidence>
<sequence>MRRAVTLALALSLAACGQNAPLKPAAGKTLPVAAYGADAQADAEALLKTTPQAAPERSVELRKRSEDRAEDPFDLPPPEDK</sequence>
<evidence type="ECO:0008006" key="5">
    <source>
        <dbReference type="Google" id="ProtNLM"/>
    </source>
</evidence>
<dbReference type="PROSITE" id="PS51257">
    <property type="entry name" value="PROKAR_LIPOPROTEIN"/>
    <property type="match status" value="1"/>
</dbReference>
<comment type="caution">
    <text evidence="3">The sequence shown here is derived from an EMBL/GenBank/DDBJ whole genome shotgun (WGS) entry which is preliminary data.</text>
</comment>
<organism evidence="3 4">
    <name type="scientific">Novosphingobium aquiterrae</name>
    <dbReference type="NCBI Taxonomy" id="624388"/>
    <lineage>
        <taxon>Bacteria</taxon>
        <taxon>Pseudomonadati</taxon>
        <taxon>Pseudomonadota</taxon>
        <taxon>Alphaproteobacteria</taxon>
        <taxon>Sphingomonadales</taxon>
        <taxon>Sphingomonadaceae</taxon>
        <taxon>Novosphingobium</taxon>
    </lineage>
</organism>
<feature type="chain" id="PRO_5045533786" description="Argininosuccinate lyase" evidence="2">
    <location>
        <begin position="21"/>
        <end position="81"/>
    </location>
</feature>
<protein>
    <recommendedName>
        <fullName evidence="5">Argininosuccinate lyase</fullName>
    </recommendedName>
</protein>
<evidence type="ECO:0000256" key="2">
    <source>
        <dbReference type="SAM" id="SignalP"/>
    </source>
</evidence>
<evidence type="ECO:0000313" key="3">
    <source>
        <dbReference type="EMBL" id="MFC0590479.1"/>
    </source>
</evidence>
<feature type="signal peptide" evidence="2">
    <location>
        <begin position="1"/>
        <end position="20"/>
    </location>
</feature>
<keyword evidence="4" id="KW-1185">Reference proteome</keyword>
<feature type="region of interest" description="Disordered" evidence="1">
    <location>
        <begin position="48"/>
        <end position="81"/>
    </location>
</feature>
<dbReference type="EMBL" id="JBHLTL010000011">
    <property type="protein sequence ID" value="MFC0590479.1"/>
    <property type="molecule type" value="Genomic_DNA"/>
</dbReference>
<name>A0ABV6PKV3_9SPHN</name>
<accession>A0ABV6PKV3</accession>
<reference evidence="3 4" key="1">
    <citation type="submission" date="2024-09" db="EMBL/GenBank/DDBJ databases">
        <authorList>
            <person name="Sun Q."/>
            <person name="Mori K."/>
        </authorList>
    </citation>
    <scope>NUCLEOTIDE SEQUENCE [LARGE SCALE GENOMIC DNA]</scope>
    <source>
        <strain evidence="3 4">NCAIM B.02537</strain>
    </source>
</reference>
<feature type="compositionally biased region" description="Basic and acidic residues" evidence="1">
    <location>
        <begin position="57"/>
        <end position="71"/>
    </location>
</feature>